<dbReference type="SMART" id="SM00317">
    <property type="entry name" value="SET"/>
    <property type="match status" value="1"/>
</dbReference>
<dbReference type="Pfam" id="PF00856">
    <property type="entry name" value="SET"/>
    <property type="match status" value="1"/>
</dbReference>
<feature type="region of interest" description="Disordered" evidence="1">
    <location>
        <begin position="91"/>
        <end position="126"/>
    </location>
</feature>
<dbReference type="OrthoDB" id="57563at2759"/>
<keyword evidence="4" id="KW-1185">Reference proteome</keyword>
<dbReference type="InterPro" id="IPR001214">
    <property type="entry name" value="SET_dom"/>
</dbReference>
<evidence type="ECO:0000313" key="3">
    <source>
        <dbReference type="EMBL" id="GMF27494.1"/>
    </source>
</evidence>
<name>A0A9W6X2Q6_9STRA</name>
<sequence length="401" mass="43660">MFELASSAETSPPPTSASQSTYASIIAIWSPRSVTVSDPPSDALSPCSNTLATISYCPGLAPSKEVSCSPIPNSDPSTTAACPTRLKSALPEAPTTSYQIQSPAQSSPSCSRNAEGVRRIRSPRTPEGEVPRWFVDAFESDGYDSEGLELISHLSPPTQSVKHGNNQRQELFRETWVADKWPSDVERLSKQWNPHKWKFPPVSLGIRNGAGCGCETRCNAGSCLNAKESRFCSDQNCAFGGICGNSLGEHPSLMIARSSRTGMRGLVASAAITAGEVLGEYLGHLDLFGPPCRNGPPNEGFRMHLKTRTTGNKHVGIDALERGGLLRLMNHACDLTARFHEVQTGTHLTVVAVSVRDIEVGEEVTVSYRDRLWFVCRCGWIGCQRRDIQHLLDVPHYHDTL</sequence>
<comment type="caution">
    <text evidence="3">The sequence shown here is derived from an EMBL/GenBank/DDBJ whole genome shotgun (WGS) entry which is preliminary data.</text>
</comment>
<dbReference type="Gene3D" id="2.170.270.10">
    <property type="entry name" value="SET domain"/>
    <property type="match status" value="1"/>
</dbReference>
<accession>A0A9W6X2Q6</accession>
<reference evidence="3" key="1">
    <citation type="submission" date="2023-04" db="EMBL/GenBank/DDBJ databases">
        <title>Phytophthora fragariaefolia NBRC 109709.</title>
        <authorList>
            <person name="Ichikawa N."/>
            <person name="Sato H."/>
            <person name="Tonouchi N."/>
        </authorList>
    </citation>
    <scope>NUCLEOTIDE SEQUENCE</scope>
    <source>
        <strain evidence="3">NBRC 109709</strain>
    </source>
</reference>
<dbReference type="AlphaFoldDB" id="A0A9W6X2Q6"/>
<proteinExistence type="predicted"/>
<protein>
    <submittedName>
        <fullName evidence="3">Unnamed protein product</fullName>
    </submittedName>
</protein>
<evidence type="ECO:0000313" key="4">
    <source>
        <dbReference type="Proteomes" id="UP001165121"/>
    </source>
</evidence>
<dbReference type="InterPro" id="IPR046341">
    <property type="entry name" value="SET_dom_sf"/>
</dbReference>
<organism evidence="3 4">
    <name type="scientific">Phytophthora fragariaefolia</name>
    <dbReference type="NCBI Taxonomy" id="1490495"/>
    <lineage>
        <taxon>Eukaryota</taxon>
        <taxon>Sar</taxon>
        <taxon>Stramenopiles</taxon>
        <taxon>Oomycota</taxon>
        <taxon>Peronosporomycetes</taxon>
        <taxon>Peronosporales</taxon>
        <taxon>Peronosporaceae</taxon>
        <taxon>Phytophthora</taxon>
    </lineage>
</organism>
<dbReference type="Proteomes" id="UP001165121">
    <property type="component" value="Unassembled WGS sequence"/>
</dbReference>
<evidence type="ECO:0000256" key="1">
    <source>
        <dbReference type="SAM" id="MobiDB-lite"/>
    </source>
</evidence>
<dbReference type="PROSITE" id="PS50280">
    <property type="entry name" value="SET"/>
    <property type="match status" value="1"/>
</dbReference>
<evidence type="ECO:0000259" key="2">
    <source>
        <dbReference type="PROSITE" id="PS50280"/>
    </source>
</evidence>
<dbReference type="SUPFAM" id="SSF82199">
    <property type="entry name" value="SET domain"/>
    <property type="match status" value="1"/>
</dbReference>
<gene>
    <name evidence="3" type="ORF">Pfra01_000547600</name>
</gene>
<feature type="domain" description="SET" evidence="2">
    <location>
        <begin position="251"/>
        <end position="369"/>
    </location>
</feature>
<dbReference type="EMBL" id="BSXT01000438">
    <property type="protein sequence ID" value="GMF27494.1"/>
    <property type="molecule type" value="Genomic_DNA"/>
</dbReference>
<feature type="compositionally biased region" description="Polar residues" evidence="1">
    <location>
        <begin position="94"/>
        <end position="112"/>
    </location>
</feature>